<dbReference type="Proteomes" id="UP001652432">
    <property type="component" value="Unassembled WGS sequence"/>
</dbReference>
<dbReference type="InterPro" id="IPR036514">
    <property type="entry name" value="SGNH_hydro_sf"/>
</dbReference>
<sequence>MNTTNTAIDKRSIAAPDNKSNADSTYKTEAGRHWCAIYGNAMSITDHRVETYSKDLTLRYPVKVPFAGSALRFTFDNFCGTESITISAAFVAMTGNTPESIIKETSRQITFDGNVSITIPAGKRILSDPLPFPVSQGDSVSVSFYLKEFTLMRSGVIATGPFSKGFYSVHNHSTAEVLPLNETRKTNCFYFLSDISLYTDSCNHAVICYGDSITSQDWPDYMLAECLKVPDNHTAIIRKAASGTRILRQYDNITYESYGLMGKVRFPHELPVAGADTIIIQQGINDIIHPVGTDVNPFRPMSDLPTIDELTEGLIWYIQEACKLGYHIFMGTLLPIEGWRTYAPFRETLKNQVNDFIRSTDLIDTCIDFDKEVRDPAHPTAFRAGYDSGDHLHPSAAAYEAMGRLAFRSL</sequence>
<comment type="caution">
    <text evidence="1">The sequence shown here is derived from an EMBL/GenBank/DDBJ whole genome shotgun (WGS) entry which is preliminary data.</text>
</comment>
<dbReference type="InterPro" id="IPR053140">
    <property type="entry name" value="GDSL_Rv0518-like"/>
</dbReference>
<dbReference type="PANTHER" id="PTHR43784">
    <property type="entry name" value="GDSL-LIKE LIPASE/ACYLHYDROLASE, PUTATIVE (AFU_ORTHOLOGUE AFUA_2G00820)-RELATED"/>
    <property type="match status" value="1"/>
</dbReference>
<dbReference type="Pfam" id="PF00657">
    <property type="entry name" value="Lipase_GDSL"/>
    <property type="match status" value="1"/>
</dbReference>
<dbReference type="InterPro" id="IPR001087">
    <property type="entry name" value="GDSL"/>
</dbReference>
<reference evidence="1 2" key="1">
    <citation type="journal article" date="2021" name="ISME Commun">
        <title>Automated analysis of genomic sequences facilitates high-throughput and comprehensive description of bacteria.</title>
        <authorList>
            <person name="Hitch T.C.A."/>
        </authorList>
    </citation>
    <scope>NUCLEOTIDE SEQUENCE [LARGE SCALE GENOMIC DNA]</scope>
    <source>
        <strain evidence="1 2">Sanger_18</strain>
    </source>
</reference>
<dbReference type="RefSeq" id="WP_262575456.1">
    <property type="nucleotide sequence ID" value="NZ_JAOQKJ010000011.1"/>
</dbReference>
<evidence type="ECO:0000313" key="1">
    <source>
        <dbReference type="EMBL" id="MCU6745414.1"/>
    </source>
</evidence>
<gene>
    <name evidence="1" type="ORF">OCV77_13105</name>
</gene>
<organism evidence="1 2">
    <name type="scientific">Suilimivivens aceti</name>
    <dbReference type="NCBI Taxonomy" id="2981774"/>
    <lineage>
        <taxon>Bacteria</taxon>
        <taxon>Bacillati</taxon>
        <taxon>Bacillota</taxon>
        <taxon>Clostridia</taxon>
        <taxon>Lachnospirales</taxon>
        <taxon>Lachnospiraceae</taxon>
        <taxon>Suilimivivens</taxon>
    </lineage>
</organism>
<name>A0ABT2T586_9FIRM</name>
<dbReference type="SUPFAM" id="SSF52266">
    <property type="entry name" value="SGNH hydrolase"/>
    <property type="match status" value="1"/>
</dbReference>
<accession>A0ABT2T586</accession>
<evidence type="ECO:0000313" key="2">
    <source>
        <dbReference type="Proteomes" id="UP001652432"/>
    </source>
</evidence>
<dbReference type="EMBL" id="JAOQKJ010000011">
    <property type="protein sequence ID" value="MCU6745414.1"/>
    <property type="molecule type" value="Genomic_DNA"/>
</dbReference>
<dbReference type="PANTHER" id="PTHR43784:SF2">
    <property type="entry name" value="GDSL-LIKE LIPASE_ACYLHYDROLASE, PUTATIVE (AFU_ORTHOLOGUE AFUA_2G00820)-RELATED"/>
    <property type="match status" value="1"/>
</dbReference>
<keyword evidence="2" id="KW-1185">Reference proteome</keyword>
<dbReference type="Gene3D" id="3.40.50.1110">
    <property type="entry name" value="SGNH hydrolase"/>
    <property type="match status" value="1"/>
</dbReference>
<protein>
    <submittedName>
        <fullName evidence="1">GDSL-type esterase/lipase family protein</fullName>
    </submittedName>
</protein>
<proteinExistence type="predicted"/>